<reference evidence="2 3" key="1">
    <citation type="submission" date="2024-02" db="EMBL/GenBank/DDBJ databases">
        <title>De novo assembly and annotation of 12 fungi associated with fruit tree decline syndrome in Ontario, Canada.</title>
        <authorList>
            <person name="Sulman M."/>
            <person name="Ellouze W."/>
            <person name="Ilyukhin E."/>
        </authorList>
    </citation>
    <scope>NUCLEOTIDE SEQUENCE [LARGE SCALE GENOMIC DNA]</scope>
    <source>
        <strain evidence="2 3">M42-189</strain>
    </source>
</reference>
<feature type="compositionally biased region" description="Polar residues" evidence="1">
    <location>
        <begin position="82"/>
        <end position="99"/>
    </location>
</feature>
<comment type="caution">
    <text evidence="2">The sequence shown here is derived from an EMBL/GenBank/DDBJ whole genome shotgun (WGS) entry which is preliminary data.</text>
</comment>
<protein>
    <submittedName>
        <fullName evidence="2">Uncharacterized protein</fullName>
    </submittedName>
</protein>
<name>A0ABR3RI50_9PLEO</name>
<dbReference type="EMBL" id="JAKJXO020000006">
    <property type="protein sequence ID" value="KAL1604115.1"/>
    <property type="molecule type" value="Genomic_DNA"/>
</dbReference>
<evidence type="ECO:0000256" key="1">
    <source>
        <dbReference type="SAM" id="MobiDB-lite"/>
    </source>
</evidence>
<feature type="compositionally biased region" description="Basic and acidic residues" evidence="1">
    <location>
        <begin position="133"/>
        <end position="142"/>
    </location>
</feature>
<feature type="region of interest" description="Disordered" evidence="1">
    <location>
        <begin position="75"/>
        <end position="170"/>
    </location>
</feature>
<accession>A0ABR3RI50</accession>
<dbReference type="Proteomes" id="UP001521785">
    <property type="component" value="Unassembled WGS sequence"/>
</dbReference>
<organism evidence="2 3">
    <name type="scientific">Paraconiothyrium brasiliense</name>
    <dbReference type="NCBI Taxonomy" id="300254"/>
    <lineage>
        <taxon>Eukaryota</taxon>
        <taxon>Fungi</taxon>
        <taxon>Dikarya</taxon>
        <taxon>Ascomycota</taxon>
        <taxon>Pezizomycotina</taxon>
        <taxon>Dothideomycetes</taxon>
        <taxon>Pleosporomycetidae</taxon>
        <taxon>Pleosporales</taxon>
        <taxon>Massarineae</taxon>
        <taxon>Didymosphaeriaceae</taxon>
        <taxon>Paraconiothyrium</taxon>
    </lineage>
</organism>
<feature type="compositionally biased region" description="Polar residues" evidence="1">
    <location>
        <begin position="118"/>
        <end position="128"/>
    </location>
</feature>
<gene>
    <name evidence="2" type="ORF">SLS60_005708</name>
</gene>
<evidence type="ECO:0000313" key="3">
    <source>
        <dbReference type="Proteomes" id="UP001521785"/>
    </source>
</evidence>
<keyword evidence="3" id="KW-1185">Reference proteome</keyword>
<proteinExistence type="predicted"/>
<evidence type="ECO:0000313" key="2">
    <source>
        <dbReference type="EMBL" id="KAL1604115.1"/>
    </source>
</evidence>
<sequence length="276" mass="30744">MLEARLLETVYEDDIEETYSMEQMYSNQLHEIAEFDLATLPEEDFIETPAPDPHVIDKLEADVIAMLGIASGDSDDFETFDSDASTRSTSGTSLPTGASSPRDIASKPLPPLPIESLSIDNETTNELPTTGARRQDIDHRPDSAGALVQSPTMLPGSPGRMWDASRNPRTTVRHRPSRITLDPDQLSAIEDLSHSLDFGERPLSLSLCAYTNIWSKPQKESPVKKFLNKVTEGNKKMYEGVKYAGPRSFRTRRRRSGITYIGKAEAERPDTRRFSA</sequence>